<proteinExistence type="predicted"/>
<sequence>MFRTILSHSILVLSGMYIVFFCIDRVNTAMNFINNGITKTLLLILCLLSILLSIMNIAQRRAYTRRKRQSRRPAAGGDAQYASAHFGTVSRTVRTSSNLSGTVSRDARGERSAPSRGARPQNRTYR</sequence>
<reference evidence="3" key="1">
    <citation type="submission" date="2020-10" db="EMBL/GenBank/DDBJ databases">
        <authorList>
            <person name="Gilroy R."/>
        </authorList>
    </citation>
    <scope>NUCLEOTIDE SEQUENCE</scope>
    <source>
        <strain evidence="3">ChiHcec3-11533</strain>
    </source>
</reference>
<dbReference type="Proteomes" id="UP000824072">
    <property type="component" value="Unassembled WGS sequence"/>
</dbReference>
<evidence type="ECO:0000256" key="2">
    <source>
        <dbReference type="SAM" id="Phobius"/>
    </source>
</evidence>
<keyword evidence="2" id="KW-0472">Membrane</keyword>
<feature type="region of interest" description="Disordered" evidence="1">
    <location>
        <begin position="63"/>
        <end position="126"/>
    </location>
</feature>
<feature type="compositionally biased region" description="Polar residues" evidence="1">
    <location>
        <begin position="89"/>
        <end position="103"/>
    </location>
</feature>
<protein>
    <submittedName>
        <fullName evidence="3">Uncharacterized protein</fullName>
    </submittedName>
</protein>
<gene>
    <name evidence="3" type="ORF">IAB02_08675</name>
</gene>
<keyword evidence="2" id="KW-0812">Transmembrane</keyword>
<feature type="transmembrane region" description="Helical" evidence="2">
    <location>
        <begin position="40"/>
        <end position="58"/>
    </location>
</feature>
<dbReference type="AlphaFoldDB" id="A0A9D1ICR9"/>
<name>A0A9D1ICR9_9FIRM</name>
<evidence type="ECO:0000313" key="4">
    <source>
        <dbReference type="Proteomes" id="UP000824072"/>
    </source>
</evidence>
<keyword evidence="2" id="KW-1133">Transmembrane helix</keyword>
<evidence type="ECO:0000256" key="1">
    <source>
        <dbReference type="SAM" id="MobiDB-lite"/>
    </source>
</evidence>
<feature type="transmembrane region" description="Helical" evidence="2">
    <location>
        <begin position="9"/>
        <end position="28"/>
    </location>
</feature>
<organism evidence="3 4">
    <name type="scientific">Candidatus Pullichristensenella excrementigallinarum</name>
    <dbReference type="NCBI Taxonomy" id="2840907"/>
    <lineage>
        <taxon>Bacteria</taxon>
        <taxon>Bacillati</taxon>
        <taxon>Bacillota</taxon>
        <taxon>Clostridia</taxon>
        <taxon>Candidatus Pullichristensenella</taxon>
    </lineage>
</organism>
<evidence type="ECO:0000313" key="3">
    <source>
        <dbReference type="EMBL" id="HIU34623.1"/>
    </source>
</evidence>
<dbReference type="EMBL" id="DVMU01000190">
    <property type="protein sequence ID" value="HIU34623.1"/>
    <property type="molecule type" value="Genomic_DNA"/>
</dbReference>
<reference evidence="3" key="2">
    <citation type="journal article" date="2021" name="PeerJ">
        <title>Extensive microbial diversity within the chicken gut microbiome revealed by metagenomics and culture.</title>
        <authorList>
            <person name="Gilroy R."/>
            <person name="Ravi A."/>
            <person name="Getino M."/>
            <person name="Pursley I."/>
            <person name="Horton D.L."/>
            <person name="Alikhan N.F."/>
            <person name="Baker D."/>
            <person name="Gharbi K."/>
            <person name="Hall N."/>
            <person name="Watson M."/>
            <person name="Adriaenssens E.M."/>
            <person name="Foster-Nyarko E."/>
            <person name="Jarju S."/>
            <person name="Secka A."/>
            <person name="Antonio M."/>
            <person name="Oren A."/>
            <person name="Chaudhuri R.R."/>
            <person name="La Ragione R."/>
            <person name="Hildebrand F."/>
            <person name="Pallen M.J."/>
        </authorList>
    </citation>
    <scope>NUCLEOTIDE SEQUENCE</scope>
    <source>
        <strain evidence="3">ChiHcec3-11533</strain>
    </source>
</reference>
<comment type="caution">
    <text evidence="3">The sequence shown here is derived from an EMBL/GenBank/DDBJ whole genome shotgun (WGS) entry which is preliminary data.</text>
</comment>
<accession>A0A9D1ICR9</accession>